<evidence type="ECO:0000313" key="4">
    <source>
        <dbReference type="EMBL" id="OMO76724.1"/>
    </source>
</evidence>
<evidence type="ECO:0000259" key="3">
    <source>
        <dbReference type="Pfam" id="PF14226"/>
    </source>
</evidence>
<dbReference type="PANTHER" id="PTHR47990">
    <property type="entry name" value="2-OXOGLUTARATE (2OG) AND FE(II)-DEPENDENT OXYGENASE SUPERFAMILY PROTEIN-RELATED"/>
    <property type="match status" value="1"/>
</dbReference>
<evidence type="ECO:0000313" key="5">
    <source>
        <dbReference type="Proteomes" id="UP000188268"/>
    </source>
</evidence>
<dbReference type="STRING" id="210143.A0A1R3I2B4"/>
<protein>
    <recommendedName>
        <fullName evidence="3">Non-haem dioxygenase N-terminal domain-containing protein</fullName>
    </recommendedName>
</protein>
<organism evidence="4 5">
    <name type="scientific">Corchorus capsularis</name>
    <name type="common">Jute</name>
    <dbReference type="NCBI Taxonomy" id="210143"/>
    <lineage>
        <taxon>Eukaryota</taxon>
        <taxon>Viridiplantae</taxon>
        <taxon>Streptophyta</taxon>
        <taxon>Embryophyta</taxon>
        <taxon>Tracheophyta</taxon>
        <taxon>Spermatophyta</taxon>
        <taxon>Magnoliopsida</taxon>
        <taxon>eudicotyledons</taxon>
        <taxon>Gunneridae</taxon>
        <taxon>Pentapetalae</taxon>
        <taxon>rosids</taxon>
        <taxon>malvids</taxon>
        <taxon>Malvales</taxon>
        <taxon>Malvaceae</taxon>
        <taxon>Grewioideae</taxon>
        <taxon>Apeibeae</taxon>
        <taxon>Corchorus</taxon>
    </lineage>
</organism>
<evidence type="ECO:0000256" key="1">
    <source>
        <dbReference type="ARBA" id="ARBA00022723"/>
    </source>
</evidence>
<dbReference type="EMBL" id="AWWV01010853">
    <property type="protein sequence ID" value="OMO76724.1"/>
    <property type="molecule type" value="Genomic_DNA"/>
</dbReference>
<accession>A0A1R3I2B4</accession>
<dbReference type="Pfam" id="PF14226">
    <property type="entry name" value="DIOX_N"/>
    <property type="match status" value="1"/>
</dbReference>
<feature type="non-terminal residue" evidence="4">
    <location>
        <position position="143"/>
    </location>
</feature>
<dbReference type="GO" id="GO:0046872">
    <property type="term" value="F:metal ion binding"/>
    <property type="evidence" value="ECO:0007669"/>
    <property type="project" value="UniProtKB-KW"/>
</dbReference>
<dbReference type="Gramene" id="OMO76724">
    <property type="protein sequence ID" value="OMO76724"/>
    <property type="gene ID" value="CCACVL1_15471"/>
</dbReference>
<dbReference type="InterPro" id="IPR026992">
    <property type="entry name" value="DIOX_N"/>
</dbReference>
<dbReference type="Proteomes" id="UP000188268">
    <property type="component" value="Unassembled WGS sequence"/>
</dbReference>
<dbReference type="AlphaFoldDB" id="A0A1R3I2B4"/>
<keyword evidence="5" id="KW-1185">Reference proteome</keyword>
<dbReference type="InterPro" id="IPR050231">
    <property type="entry name" value="Iron_ascorbate_oxido_reductase"/>
</dbReference>
<evidence type="ECO:0000256" key="2">
    <source>
        <dbReference type="ARBA" id="ARBA00023004"/>
    </source>
</evidence>
<reference evidence="4 5" key="1">
    <citation type="submission" date="2013-09" db="EMBL/GenBank/DDBJ databases">
        <title>Corchorus capsularis genome sequencing.</title>
        <authorList>
            <person name="Alam M."/>
            <person name="Haque M.S."/>
            <person name="Islam M.S."/>
            <person name="Emdad E.M."/>
            <person name="Islam M.M."/>
            <person name="Ahmed B."/>
            <person name="Halim A."/>
            <person name="Hossen Q.M.M."/>
            <person name="Hossain M.Z."/>
            <person name="Ahmed R."/>
            <person name="Khan M.M."/>
            <person name="Islam R."/>
            <person name="Rashid M.M."/>
            <person name="Khan S.A."/>
            <person name="Rahman M.S."/>
            <person name="Alam M."/>
        </authorList>
    </citation>
    <scope>NUCLEOTIDE SEQUENCE [LARGE SCALE GENOMIC DNA]</scope>
    <source>
        <strain evidence="5">cv. CVL-1</strain>
        <tissue evidence="4">Whole seedling</tissue>
    </source>
</reference>
<dbReference type="InterPro" id="IPR027443">
    <property type="entry name" value="IPNS-like_sf"/>
</dbReference>
<keyword evidence="2" id="KW-0408">Iron</keyword>
<proteinExistence type="predicted"/>
<comment type="caution">
    <text evidence="4">The sequence shown here is derived from an EMBL/GenBank/DDBJ whole genome shotgun (WGS) entry which is preliminary data.</text>
</comment>
<feature type="domain" description="Non-haem dioxygenase N-terminal" evidence="3">
    <location>
        <begin position="41"/>
        <end position="138"/>
    </location>
</feature>
<dbReference type="OrthoDB" id="288590at2759"/>
<dbReference type="SUPFAM" id="SSF51197">
    <property type="entry name" value="Clavaminate synthase-like"/>
    <property type="match status" value="1"/>
</dbReference>
<name>A0A1R3I2B4_COCAP</name>
<sequence length="143" mass="16535">MESDPPFHETYKTLFANPMDEESRLKITLNNDLAIVEERELPLIDLSPLFLDDGEELRKEGCKEEIARAAHEWGFFQVVNHGISRDILDKMRKEQVKIFKQPFETKFFNFSAGSYRWGTPSATSIRQLSWSEAFHIPSAPSTL</sequence>
<keyword evidence="1" id="KW-0479">Metal-binding</keyword>
<gene>
    <name evidence="4" type="ORF">CCACVL1_15471</name>
</gene>
<dbReference type="Gene3D" id="2.60.120.330">
    <property type="entry name" value="B-lactam Antibiotic, Isopenicillin N Synthase, Chain"/>
    <property type="match status" value="1"/>
</dbReference>
<dbReference type="OMA" id="FHEPLSK"/>